<dbReference type="Pfam" id="PF04108">
    <property type="entry name" value="ATG17_like"/>
    <property type="match status" value="1"/>
</dbReference>
<comment type="function">
    <text evidence="6">Autophagy-specific protein that functions in response to autophagy-inducing signals as a scaffold to recruit other ATG proteins to organize preautophagosomal structure (PAS) formation. Modulates the timing and magnitude of the autophagy response, such as the size of the sequestering vesicles. Plays particularly a role in pexophagy and nucleophagy.</text>
</comment>
<evidence type="ECO:0000259" key="8">
    <source>
        <dbReference type="Pfam" id="PF04108"/>
    </source>
</evidence>
<feature type="domain" description="Autophagy protein ATG17-like" evidence="8">
    <location>
        <begin position="81"/>
        <end position="496"/>
    </location>
</feature>
<feature type="region of interest" description="Disordered" evidence="7">
    <location>
        <begin position="1"/>
        <end position="64"/>
    </location>
</feature>
<gene>
    <name evidence="9" type="ORF">QBC32DRAFT_354501</name>
</gene>
<evidence type="ECO:0000256" key="2">
    <source>
        <dbReference type="ARBA" id="ARBA00013806"/>
    </source>
</evidence>
<comment type="subcellular location">
    <subcellularLocation>
        <location evidence="6">Cytoplasm</location>
    </subcellularLocation>
    <subcellularLocation>
        <location evidence="6">Preautophagosomal structure membrane</location>
        <topology evidence="6">Peripheral membrane protein</topology>
    </subcellularLocation>
</comment>
<evidence type="ECO:0000256" key="5">
    <source>
        <dbReference type="ARBA" id="ARBA00023136"/>
    </source>
</evidence>
<evidence type="ECO:0000313" key="10">
    <source>
        <dbReference type="Proteomes" id="UP001303222"/>
    </source>
</evidence>
<feature type="compositionally biased region" description="Basic and acidic residues" evidence="7">
    <location>
        <begin position="43"/>
        <end position="54"/>
    </location>
</feature>
<evidence type="ECO:0000313" key="9">
    <source>
        <dbReference type="EMBL" id="KAK3947383.1"/>
    </source>
</evidence>
<feature type="compositionally biased region" description="Basic and acidic residues" evidence="7">
    <location>
        <begin position="544"/>
        <end position="561"/>
    </location>
</feature>
<comment type="similarity">
    <text evidence="1 6">Belongs to the ATG17 family.</text>
</comment>
<dbReference type="GO" id="GO:0000045">
    <property type="term" value="P:autophagosome assembly"/>
    <property type="evidence" value="ECO:0007669"/>
    <property type="project" value="TreeGrafter"/>
</dbReference>
<dbReference type="GO" id="GO:0060090">
    <property type="term" value="F:molecular adaptor activity"/>
    <property type="evidence" value="ECO:0007669"/>
    <property type="project" value="TreeGrafter"/>
</dbReference>
<feature type="compositionally biased region" description="Low complexity" evidence="7">
    <location>
        <begin position="1"/>
        <end position="15"/>
    </location>
</feature>
<keyword evidence="3 6" id="KW-0963">Cytoplasm</keyword>
<protein>
    <recommendedName>
        <fullName evidence="2 6">Autophagy-related protein 17</fullName>
    </recommendedName>
</protein>
<dbReference type="Proteomes" id="UP001303222">
    <property type="component" value="Unassembled WGS sequence"/>
</dbReference>
<keyword evidence="10" id="KW-1185">Reference proteome</keyword>
<dbReference type="GO" id="GO:0034045">
    <property type="term" value="C:phagophore assembly site membrane"/>
    <property type="evidence" value="ECO:0007669"/>
    <property type="project" value="UniProtKB-SubCell"/>
</dbReference>
<reference evidence="9" key="1">
    <citation type="journal article" date="2023" name="Mol. Phylogenet. Evol.">
        <title>Genome-scale phylogeny and comparative genomics of the fungal order Sordariales.</title>
        <authorList>
            <person name="Hensen N."/>
            <person name="Bonometti L."/>
            <person name="Westerberg I."/>
            <person name="Brannstrom I.O."/>
            <person name="Guillou S."/>
            <person name="Cros-Aarteil S."/>
            <person name="Calhoun S."/>
            <person name="Haridas S."/>
            <person name="Kuo A."/>
            <person name="Mondo S."/>
            <person name="Pangilinan J."/>
            <person name="Riley R."/>
            <person name="LaButti K."/>
            <person name="Andreopoulos B."/>
            <person name="Lipzen A."/>
            <person name="Chen C."/>
            <person name="Yan M."/>
            <person name="Daum C."/>
            <person name="Ng V."/>
            <person name="Clum A."/>
            <person name="Steindorff A."/>
            <person name="Ohm R.A."/>
            <person name="Martin F."/>
            <person name="Silar P."/>
            <person name="Natvig D.O."/>
            <person name="Lalanne C."/>
            <person name="Gautier V."/>
            <person name="Ament-Velasquez S.L."/>
            <person name="Kruys A."/>
            <person name="Hutchinson M.I."/>
            <person name="Powell A.J."/>
            <person name="Barry K."/>
            <person name="Miller A.N."/>
            <person name="Grigoriev I.V."/>
            <person name="Debuchy R."/>
            <person name="Gladieux P."/>
            <person name="Hiltunen Thoren M."/>
            <person name="Johannesson H."/>
        </authorList>
    </citation>
    <scope>NUCLEOTIDE SEQUENCE</scope>
    <source>
        <strain evidence="9">CBS 626.80</strain>
    </source>
</reference>
<dbReference type="InterPro" id="IPR045326">
    <property type="entry name" value="ATG17-like_dom"/>
</dbReference>
<proteinExistence type="inferred from homology"/>
<evidence type="ECO:0000256" key="4">
    <source>
        <dbReference type="ARBA" id="ARBA00023006"/>
    </source>
</evidence>
<dbReference type="GO" id="GO:1990316">
    <property type="term" value="C:Atg1/ULK1 kinase complex"/>
    <property type="evidence" value="ECO:0007669"/>
    <property type="project" value="TreeGrafter"/>
</dbReference>
<reference evidence="9" key="2">
    <citation type="submission" date="2023-06" db="EMBL/GenBank/DDBJ databases">
        <authorList>
            <consortium name="Lawrence Berkeley National Laboratory"/>
            <person name="Mondo S.J."/>
            <person name="Hensen N."/>
            <person name="Bonometti L."/>
            <person name="Westerberg I."/>
            <person name="Brannstrom I.O."/>
            <person name="Guillou S."/>
            <person name="Cros-Aarteil S."/>
            <person name="Calhoun S."/>
            <person name="Haridas S."/>
            <person name="Kuo A."/>
            <person name="Pangilinan J."/>
            <person name="Riley R."/>
            <person name="Labutti K."/>
            <person name="Andreopoulos B."/>
            <person name="Lipzen A."/>
            <person name="Chen C."/>
            <person name="Yanf M."/>
            <person name="Daum C."/>
            <person name="Ng V."/>
            <person name="Clum A."/>
            <person name="Steindorff A."/>
            <person name="Ohm R."/>
            <person name="Martin F."/>
            <person name="Silar P."/>
            <person name="Natvig D."/>
            <person name="Lalanne C."/>
            <person name="Gautier V."/>
            <person name="Ament-Velasquez S.L."/>
            <person name="Kruys A."/>
            <person name="Hutchinson M.I."/>
            <person name="Powell A.J."/>
            <person name="Barry K."/>
            <person name="Miller A.N."/>
            <person name="Grigoriev I.V."/>
            <person name="Debuchy R."/>
            <person name="Gladieux P."/>
            <person name="Thoren M.H."/>
            <person name="Johannesson H."/>
        </authorList>
    </citation>
    <scope>NUCLEOTIDE SEQUENCE</scope>
    <source>
        <strain evidence="9">CBS 626.80</strain>
    </source>
</reference>
<feature type="compositionally biased region" description="Acidic residues" evidence="7">
    <location>
        <begin position="55"/>
        <end position="64"/>
    </location>
</feature>
<evidence type="ECO:0000256" key="7">
    <source>
        <dbReference type="SAM" id="MobiDB-lite"/>
    </source>
</evidence>
<keyword evidence="4 6" id="KW-0072">Autophagy</keyword>
<dbReference type="GO" id="GO:0030295">
    <property type="term" value="F:protein kinase activator activity"/>
    <property type="evidence" value="ECO:0007669"/>
    <property type="project" value="TreeGrafter"/>
</dbReference>
<accession>A0AAN6NM54</accession>
<dbReference type="EMBL" id="MU859360">
    <property type="protein sequence ID" value="KAK3947383.1"/>
    <property type="molecule type" value="Genomic_DNA"/>
</dbReference>
<evidence type="ECO:0000256" key="3">
    <source>
        <dbReference type="ARBA" id="ARBA00022490"/>
    </source>
</evidence>
<evidence type="ECO:0000256" key="1">
    <source>
        <dbReference type="ARBA" id="ARBA00006259"/>
    </source>
</evidence>
<sequence>MSLHSHSPSPAALSPDETPQPRRPSPTCLHDDAAPAAPSSRSPSHDEPEDKADSPELDADDDDDNVPVEVLVKHLLAAKQSLSSMTLVLRANDLATSARQMHQESVILSAQTAFLRHGILDEVRILQQVRRGMARAYDNGTREFKNIIRDLDTADGRLGKIMDFLRKTTVENVFRQPGEEPKCLLDFVDPKVVEQVRDALKENIHELQAAKTSFDGDLLRFDTDLRTLTDALAAAASLSNPTKTTTTDGYPPDQRSIPNLLSAMSEGSHLMAQHLSSLTRHFDMCVTAVRTTEGGAALARRRAAEATSSDSDQVPVSISGVISAQESESGPSAFEPMDPLERQELLHVVMRDAAEVDDVVADIHNVLQQMEMDHETLHSLFSAARASHAATLTCFSLLQEIGARASSYVAAESEFVQRWEDEKEAIADNAAKMEELEKFYEGYLDAYDSLMLEVERRRAVEDKIDSIWRKAREQVDKLVEADRRDREHFRLEVGDYVPADLWGVVDRPLRRWAVVPLEDTDAREEEQDGLVPKQQQQGAPLNDMEGRIEQTAYEREREREPSTPTPKKVPLYGPGGSAGERPFKS</sequence>
<dbReference type="GO" id="GO:0000422">
    <property type="term" value="P:autophagy of mitochondrion"/>
    <property type="evidence" value="ECO:0007669"/>
    <property type="project" value="TreeGrafter"/>
</dbReference>
<keyword evidence="5" id="KW-0472">Membrane</keyword>
<comment type="caution">
    <text evidence="9">The sequence shown here is derived from an EMBL/GenBank/DDBJ whole genome shotgun (WGS) entry which is preliminary data.</text>
</comment>
<evidence type="ECO:0000256" key="6">
    <source>
        <dbReference type="RuleBase" id="RU368080"/>
    </source>
</evidence>
<dbReference type="InterPro" id="IPR007240">
    <property type="entry name" value="Atg17"/>
</dbReference>
<dbReference type="AlphaFoldDB" id="A0AAN6NM54"/>
<feature type="region of interest" description="Disordered" evidence="7">
    <location>
        <begin position="521"/>
        <end position="585"/>
    </location>
</feature>
<dbReference type="PANTHER" id="PTHR28005">
    <property type="entry name" value="AUTOPHAGY-RELATED PROTEIN 17"/>
    <property type="match status" value="1"/>
</dbReference>
<dbReference type="GO" id="GO:0034727">
    <property type="term" value="P:piecemeal microautophagy of the nucleus"/>
    <property type="evidence" value="ECO:0007669"/>
    <property type="project" value="TreeGrafter"/>
</dbReference>
<dbReference type="PANTHER" id="PTHR28005:SF1">
    <property type="entry name" value="AUTOPHAGY-RELATED PROTEIN 17"/>
    <property type="match status" value="1"/>
</dbReference>
<organism evidence="9 10">
    <name type="scientific">Pseudoneurospora amorphoporcata</name>
    <dbReference type="NCBI Taxonomy" id="241081"/>
    <lineage>
        <taxon>Eukaryota</taxon>
        <taxon>Fungi</taxon>
        <taxon>Dikarya</taxon>
        <taxon>Ascomycota</taxon>
        <taxon>Pezizomycotina</taxon>
        <taxon>Sordariomycetes</taxon>
        <taxon>Sordariomycetidae</taxon>
        <taxon>Sordariales</taxon>
        <taxon>Sordariaceae</taxon>
        <taxon>Pseudoneurospora</taxon>
    </lineage>
</organism>
<name>A0AAN6NM54_9PEZI</name>